<organism evidence="1 2">
    <name type="scientific">Nonomuraea purpurea</name>
    <dbReference type="NCBI Taxonomy" id="1849276"/>
    <lineage>
        <taxon>Bacteria</taxon>
        <taxon>Bacillati</taxon>
        <taxon>Actinomycetota</taxon>
        <taxon>Actinomycetes</taxon>
        <taxon>Streptosporangiales</taxon>
        <taxon>Streptosporangiaceae</taxon>
        <taxon>Nonomuraea</taxon>
    </lineage>
</organism>
<dbReference type="Pfam" id="PF14100">
    <property type="entry name" value="DUF6807"/>
    <property type="match status" value="1"/>
</dbReference>
<gene>
    <name evidence="1" type="ORF">ACFOY2_28590</name>
</gene>
<sequence length="303" mass="33456">MPDTKLGVRDEDKSLIVTAGDVEIAHYVYLPDAPDAESPKPYLHPLRSLTGAPMSVYRPWDHRWHKGLQMTWSHVSGQNFWGGPTFSVDKGYHWLDNLGHINHVDFADVSRGDGEQVAIEENLHWVTAAGEHWITEQRRQVFHGVDAARGIWALDFTTRLRNVRGAALDLGSPTTHGRPAAGYAGFFWRGPRSWTEGTIIAADGQGGEEMMGARAAWLALAGRHDEIDGGGTVLAVAGRSSASVPIKWFVRREPFAVISPSPAFDEEITLADGDTLELAHRYVFIDHVCERAELDDLGAEFAL</sequence>
<protein>
    <submittedName>
        <fullName evidence="1">PmoA family protein</fullName>
    </submittedName>
</protein>
<keyword evidence="2" id="KW-1185">Reference proteome</keyword>
<reference evidence="2" key="1">
    <citation type="journal article" date="2019" name="Int. J. Syst. Evol. Microbiol.">
        <title>The Global Catalogue of Microorganisms (GCM) 10K type strain sequencing project: providing services to taxonomists for standard genome sequencing and annotation.</title>
        <authorList>
            <consortium name="The Broad Institute Genomics Platform"/>
            <consortium name="The Broad Institute Genome Sequencing Center for Infectious Disease"/>
            <person name="Wu L."/>
            <person name="Ma J."/>
        </authorList>
    </citation>
    <scope>NUCLEOTIDE SEQUENCE [LARGE SCALE GENOMIC DNA]</scope>
    <source>
        <strain evidence="2">TBRC 1276</strain>
    </source>
</reference>
<accession>A0ABV8GDZ8</accession>
<proteinExistence type="predicted"/>
<dbReference type="EMBL" id="JBHSBI010000015">
    <property type="protein sequence ID" value="MFC4011215.1"/>
    <property type="molecule type" value="Genomic_DNA"/>
</dbReference>
<dbReference type="RefSeq" id="WP_379531172.1">
    <property type="nucleotide sequence ID" value="NZ_JBHSBI010000015.1"/>
</dbReference>
<dbReference type="InterPro" id="IPR029475">
    <property type="entry name" value="DUF6807"/>
</dbReference>
<evidence type="ECO:0000313" key="2">
    <source>
        <dbReference type="Proteomes" id="UP001595851"/>
    </source>
</evidence>
<evidence type="ECO:0000313" key="1">
    <source>
        <dbReference type="EMBL" id="MFC4011215.1"/>
    </source>
</evidence>
<comment type="caution">
    <text evidence="1">The sequence shown here is derived from an EMBL/GenBank/DDBJ whole genome shotgun (WGS) entry which is preliminary data.</text>
</comment>
<name>A0ABV8GDZ8_9ACTN</name>
<dbReference type="Proteomes" id="UP001595851">
    <property type="component" value="Unassembled WGS sequence"/>
</dbReference>